<name>A0AAV0ET41_9ASTE</name>
<reference evidence="1" key="1">
    <citation type="submission" date="2022-07" db="EMBL/GenBank/DDBJ databases">
        <authorList>
            <person name="Macas J."/>
            <person name="Novak P."/>
            <person name="Neumann P."/>
        </authorList>
    </citation>
    <scope>NUCLEOTIDE SEQUENCE</scope>
</reference>
<evidence type="ECO:0000313" key="1">
    <source>
        <dbReference type="EMBL" id="CAH9126407.1"/>
    </source>
</evidence>
<keyword evidence="2" id="KW-1185">Reference proteome</keyword>
<protein>
    <submittedName>
        <fullName evidence="1">Uncharacterized protein</fullName>
    </submittedName>
</protein>
<dbReference type="AlphaFoldDB" id="A0AAV0ET41"/>
<sequence>MHTLLKGGTIHLFCDPDVDEFGLTVLNEKLQKLGCTEKVRTVLSYSVSSLNDLKGDSGIWEFGNNGSVVKVVELWVELDELDEGGDVDDDHSDINYTYSEKDRKDFLLGMIKILI</sequence>
<proteinExistence type="predicted"/>
<dbReference type="Proteomes" id="UP001152523">
    <property type="component" value="Unassembled WGS sequence"/>
</dbReference>
<dbReference type="EMBL" id="CAMAPF010000942">
    <property type="protein sequence ID" value="CAH9126407.1"/>
    <property type="molecule type" value="Genomic_DNA"/>
</dbReference>
<organism evidence="1 2">
    <name type="scientific">Cuscuta epithymum</name>
    <dbReference type="NCBI Taxonomy" id="186058"/>
    <lineage>
        <taxon>Eukaryota</taxon>
        <taxon>Viridiplantae</taxon>
        <taxon>Streptophyta</taxon>
        <taxon>Embryophyta</taxon>
        <taxon>Tracheophyta</taxon>
        <taxon>Spermatophyta</taxon>
        <taxon>Magnoliopsida</taxon>
        <taxon>eudicotyledons</taxon>
        <taxon>Gunneridae</taxon>
        <taxon>Pentapetalae</taxon>
        <taxon>asterids</taxon>
        <taxon>lamiids</taxon>
        <taxon>Solanales</taxon>
        <taxon>Convolvulaceae</taxon>
        <taxon>Cuscuteae</taxon>
        <taxon>Cuscuta</taxon>
        <taxon>Cuscuta subgen. Cuscuta</taxon>
    </lineage>
</organism>
<gene>
    <name evidence="1" type="ORF">CEPIT_LOCUS27512</name>
</gene>
<evidence type="ECO:0000313" key="2">
    <source>
        <dbReference type="Proteomes" id="UP001152523"/>
    </source>
</evidence>
<accession>A0AAV0ET41</accession>
<comment type="caution">
    <text evidence="1">The sequence shown here is derived from an EMBL/GenBank/DDBJ whole genome shotgun (WGS) entry which is preliminary data.</text>
</comment>